<dbReference type="RefSeq" id="WP_020510275.1">
    <property type="nucleotide sequence ID" value="NZ_JBIAZU010000002.1"/>
</dbReference>
<comment type="caution">
    <text evidence="2">The sequence shown here is derived from an EMBL/GenBank/DDBJ whole genome shotgun (WGS) entry which is preliminary data.</text>
</comment>
<dbReference type="PANTHER" id="PTHR12126">
    <property type="entry name" value="NADH-UBIQUINONE OXIDOREDUCTASE 39 KDA SUBUNIT-RELATED"/>
    <property type="match status" value="1"/>
</dbReference>
<dbReference type="EMBL" id="JBIAZU010000002">
    <property type="protein sequence ID" value="MFF5290732.1"/>
    <property type="molecule type" value="Genomic_DNA"/>
</dbReference>
<name>A0ABW6WFC4_9ACTN</name>
<dbReference type="Pfam" id="PF13460">
    <property type="entry name" value="NAD_binding_10"/>
    <property type="match status" value="1"/>
</dbReference>
<proteinExistence type="predicted"/>
<evidence type="ECO:0000313" key="3">
    <source>
        <dbReference type="Proteomes" id="UP001602245"/>
    </source>
</evidence>
<accession>A0ABW6WFC4</accession>
<sequence>MILVTGGTGTLGQHVVPLLRETGADLRILTRQTRPGQFTGDLETGQGLDEALDGVDVVLHLAGSAKNDEQKALQLVRAANRSQKPHIVYISVVGCERIPVRSAVDRGMFGYFQQKRAAEVVIEKSGLPWTTLRATQFHDLTWKVAEGAAKLPVMPALAGVRFQPVETAEVARRLVDLVRGEPSGLRPDLAGPRVYAMAELFRIWLRATGRRRAVLSVRAAGGAYKAVRGGAVLPGRDADLGTVTWEDFLKVRAG</sequence>
<dbReference type="InterPro" id="IPR016040">
    <property type="entry name" value="NAD(P)-bd_dom"/>
</dbReference>
<reference evidence="2 3" key="1">
    <citation type="submission" date="2024-10" db="EMBL/GenBank/DDBJ databases">
        <title>The Natural Products Discovery Center: Release of the First 8490 Sequenced Strains for Exploring Actinobacteria Biosynthetic Diversity.</title>
        <authorList>
            <person name="Kalkreuter E."/>
            <person name="Kautsar S.A."/>
            <person name="Yang D."/>
            <person name="Bader C.D."/>
            <person name="Teijaro C.N."/>
            <person name="Fluegel L."/>
            <person name="Davis C.M."/>
            <person name="Simpson J.R."/>
            <person name="Lauterbach L."/>
            <person name="Steele A.D."/>
            <person name="Gui C."/>
            <person name="Meng S."/>
            <person name="Li G."/>
            <person name="Viehrig K."/>
            <person name="Ye F."/>
            <person name="Su P."/>
            <person name="Kiefer A.F."/>
            <person name="Nichols A."/>
            <person name="Cepeda A.J."/>
            <person name="Yan W."/>
            <person name="Fan B."/>
            <person name="Jiang Y."/>
            <person name="Adhikari A."/>
            <person name="Zheng C.-J."/>
            <person name="Schuster L."/>
            <person name="Cowan T.M."/>
            <person name="Smanski M.J."/>
            <person name="Chevrette M.G."/>
            <person name="De Carvalho L.P.S."/>
            <person name="Shen B."/>
        </authorList>
    </citation>
    <scope>NUCLEOTIDE SEQUENCE [LARGE SCALE GENOMIC DNA]</scope>
    <source>
        <strain evidence="2 3">NPDC000087</strain>
    </source>
</reference>
<dbReference type="Gene3D" id="3.40.50.720">
    <property type="entry name" value="NAD(P)-binding Rossmann-like Domain"/>
    <property type="match status" value="1"/>
</dbReference>
<gene>
    <name evidence="2" type="ORF">ACFY35_14905</name>
</gene>
<protein>
    <submittedName>
        <fullName evidence="2">SDR family oxidoreductase</fullName>
    </submittedName>
</protein>
<dbReference type="InterPro" id="IPR036291">
    <property type="entry name" value="NAD(P)-bd_dom_sf"/>
</dbReference>
<dbReference type="InterPro" id="IPR051207">
    <property type="entry name" value="ComplexI_NDUFA9_subunit"/>
</dbReference>
<evidence type="ECO:0000259" key="1">
    <source>
        <dbReference type="Pfam" id="PF13460"/>
    </source>
</evidence>
<dbReference type="PANTHER" id="PTHR12126:SF11">
    <property type="entry name" value="NADH DEHYDROGENASE [UBIQUINONE] 1 ALPHA SUBCOMPLEX SUBUNIT 9, MITOCHONDRIAL"/>
    <property type="match status" value="1"/>
</dbReference>
<evidence type="ECO:0000313" key="2">
    <source>
        <dbReference type="EMBL" id="MFF5290732.1"/>
    </source>
</evidence>
<organism evidence="2 3">
    <name type="scientific">Paractinoplanes globisporus</name>
    <dbReference type="NCBI Taxonomy" id="113565"/>
    <lineage>
        <taxon>Bacteria</taxon>
        <taxon>Bacillati</taxon>
        <taxon>Actinomycetota</taxon>
        <taxon>Actinomycetes</taxon>
        <taxon>Micromonosporales</taxon>
        <taxon>Micromonosporaceae</taxon>
        <taxon>Paractinoplanes</taxon>
    </lineage>
</organism>
<feature type="domain" description="NAD(P)-binding" evidence="1">
    <location>
        <begin position="6"/>
        <end position="177"/>
    </location>
</feature>
<keyword evidence="3" id="KW-1185">Reference proteome</keyword>
<dbReference type="Proteomes" id="UP001602245">
    <property type="component" value="Unassembled WGS sequence"/>
</dbReference>
<dbReference type="SUPFAM" id="SSF51735">
    <property type="entry name" value="NAD(P)-binding Rossmann-fold domains"/>
    <property type="match status" value="1"/>
</dbReference>